<evidence type="ECO:0000313" key="1">
    <source>
        <dbReference type="EMBL" id="SAY38792.1"/>
    </source>
</evidence>
<reference evidence="2" key="1">
    <citation type="submission" date="2016-02" db="EMBL/GenBank/DDBJ databases">
        <authorList>
            <person name="liu f."/>
        </authorList>
    </citation>
    <scope>NUCLEOTIDE SEQUENCE [LARGE SCALE GENOMIC DNA]</scope>
</reference>
<dbReference type="Proteomes" id="UP000182631">
    <property type="component" value="Unassembled WGS sequence"/>
</dbReference>
<sequence length="40" mass="4449">MAIQPCRSLSHPTCCSTIHSEISKFALPVRVYQAPGDFEK</sequence>
<organism evidence="1 2">
    <name type="scientific">Candidatus Synechococcus spongiarum</name>
    <dbReference type="NCBI Taxonomy" id="431041"/>
    <lineage>
        <taxon>Bacteria</taxon>
        <taxon>Bacillati</taxon>
        <taxon>Cyanobacteriota</taxon>
        <taxon>Cyanophyceae</taxon>
        <taxon>Synechococcales</taxon>
        <taxon>Synechococcaceae</taxon>
        <taxon>Synechococcus</taxon>
    </lineage>
</organism>
<protein>
    <submittedName>
        <fullName evidence="1">Uncharacterized protein</fullName>
    </submittedName>
</protein>
<evidence type="ECO:0000313" key="2">
    <source>
        <dbReference type="Proteomes" id="UP000182631"/>
    </source>
</evidence>
<keyword evidence="2" id="KW-1185">Reference proteome</keyword>
<proteinExistence type="predicted"/>
<dbReference type="EMBL" id="FITM01000088">
    <property type="protein sequence ID" value="SAY38792.1"/>
    <property type="molecule type" value="Genomic_DNA"/>
</dbReference>
<accession>A0A164Z4P2</accession>
<name>A0A164Z4P2_9SYNE</name>
<gene>
    <name evidence="1" type="ORF">FLM9_760</name>
</gene>
<dbReference type="AlphaFoldDB" id="A0A164Z4P2"/>